<dbReference type="Gene3D" id="3.40.50.720">
    <property type="entry name" value="NAD(P)-binding Rossmann-like Domain"/>
    <property type="match status" value="2"/>
</dbReference>
<keyword evidence="6" id="KW-0576">Peroxisome</keyword>
<dbReference type="OrthoDB" id="1393670at2759"/>
<reference evidence="15" key="1">
    <citation type="submission" date="2021-03" db="EMBL/GenBank/DDBJ databases">
        <authorList>
            <person name="Bekaert M."/>
        </authorList>
    </citation>
    <scope>NUCLEOTIDE SEQUENCE</scope>
</reference>
<dbReference type="InterPro" id="IPR002347">
    <property type="entry name" value="SDR_fam"/>
</dbReference>
<dbReference type="PRINTS" id="PR00081">
    <property type="entry name" value="GDHRDH"/>
</dbReference>
<dbReference type="FunFam" id="3.40.50.720:FF:000477">
    <property type="entry name" value="Peroxisomal 2,4-dienoyl-CoA reductase"/>
    <property type="match status" value="1"/>
</dbReference>
<sequence>MAIPEKCIENYKYTFQKELLRGKVAFVTGGASGICFTIAEVLMRHGCDTVIVSRRMDKLKQSADLLMKATGRRCVPIQMDVRKPEQIIKAVDEALAQMGRIDILINGAAGNFLAPAASLSFNAFKTVMEIDCHGTFNVSKVVYDKFFKDHGGMIVNITATLQMRGTALQTHAGSAKAAIEAMTRHLAVEWGPDKVRVMCVAPGPIGDTEGMNRLGGKHLTDNILKVIPIQRIGTRQDIGDTVLYVVSNAAQLLTGTTIIADGGNCLTDDNNFIARRAMEIPSLIRYNHILLYDSKSQGQQLIDCHGGKHLTQDFINAIPCQRLGTRQDIGDTVMYVVSDAAQLLTGTTVIADGGSHLTRSNNFQERMTLLKNSRL</sequence>
<accession>A0A8S3Q4V4</accession>
<evidence type="ECO:0000256" key="12">
    <source>
        <dbReference type="ARBA" id="ARBA00048009"/>
    </source>
</evidence>
<dbReference type="CDD" id="cd05369">
    <property type="entry name" value="TER_DECR_SDR_a"/>
    <property type="match status" value="1"/>
</dbReference>
<evidence type="ECO:0000256" key="9">
    <source>
        <dbReference type="ARBA" id="ARBA00026117"/>
    </source>
</evidence>
<evidence type="ECO:0000256" key="1">
    <source>
        <dbReference type="ARBA" id="ARBA00004275"/>
    </source>
</evidence>
<comment type="caution">
    <text evidence="15">The sequence shown here is derived from an EMBL/GenBank/DDBJ whole genome shotgun (WGS) entry which is preliminary data.</text>
</comment>
<dbReference type="EMBL" id="CAJPWZ010000305">
    <property type="protein sequence ID" value="CAG2189815.1"/>
    <property type="molecule type" value="Genomic_DNA"/>
</dbReference>
<evidence type="ECO:0000256" key="2">
    <source>
        <dbReference type="ARBA" id="ARBA00022832"/>
    </source>
</evidence>
<evidence type="ECO:0000256" key="6">
    <source>
        <dbReference type="ARBA" id="ARBA00023140"/>
    </source>
</evidence>
<comment type="catalytic activity">
    <reaction evidence="12">
        <text>a (2E,4E)-dienoyl-CoA + NADPH + H(+) = a 4,5-saturated-(3E)-enoyl-CoA + NADP(+)</text>
        <dbReference type="Rhea" id="RHEA:45912"/>
        <dbReference type="ChEBI" id="CHEBI:15378"/>
        <dbReference type="ChEBI" id="CHEBI:57783"/>
        <dbReference type="ChEBI" id="CHEBI:58349"/>
        <dbReference type="ChEBI" id="CHEBI:85101"/>
        <dbReference type="ChEBI" id="CHEBI:85493"/>
        <dbReference type="EC" id="1.3.1.124"/>
    </reaction>
</comment>
<evidence type="ECO:0000256" key="3">
    <source>
        <dbReference type="ARBA" id="ARBA00022857"/>
    </source>
</evidence>
<evidence type="ECO:0000256" key="8">
    <source>
        <dbReference type="ARBA" id="ARBA00025939"/>
    </source>
</evidence>
<comment type="subcellular location">
    <subcellularLocation>
        <location evidence="1">Peroxisome</location>
    </subcellularLocation>
</comment>
<dbReference type="PRINTS" id="PR00080">
    <property type="entry name" value="SDRFAMILY"/>
</dbReference>
<dbReference type="GO" id="GO:0005778">
    <property type="term" value="C:peroxisomal membrane"/>
    <property type="evidence" value="ECO:0007669"/>
    <property type="project" value="UniProtKB-ARBA"/>
</dbReference>
<dbReference type="AlphaFoldDB" id="A0A8S3Q4V4"/>
<dbReference type="InterPro" id="IPR045017">
    <property type="entry name" value="DECR2-like"/>
</dbReference>
<dbReference type="Pfam" id="PF13561">
    <property type="entry name" value="adh_short_C2"/>
    <property type="match status" value="2"/>
</dbReference>
<comment type="catalytic activity">
    <reaction evidence="14">
        <text>(2E,4Z,7Z,10Z,13Z,16Z,19Z)-docosaheptaenoyl-CoA + NADPH + H(+) = (3E,7Z,10Z,13Z,16Z,19Z)-docosahexaenoyl-CoA + NADP(+)</text>
        <dbReference type="Rhea" id="RHEA:44920"/>
        <dbReference type="ChEBI" id="CHEBI:15378"/>
        <dbReference type="ChEBI" id="CHEBI:57783"/>
        <dbReference type="ChEBI" id="CHEBI:58349"/>
        <dbReference type="ChEBI" id="CHEBI:77559"/>
        <dbReference type="ChEBI" id="CHEBI:84791"/>
    </reaction>
</comment>
<dbReference type="SUPFAM" id="SSF51735">
    <property type="entry name" value="NAD(P)-binding Rossmann-fold domains"/>
    <property type="match status" value="2"/>
</dbReference>
<organism evidence="15 16">
    <name type="scientific">Mytilus edulis</name>
    <name type="common">Blue mussel</name>
    <dbReference type="NCBI Taxonomy" id="6550"/>
    <lineage>
        <taxon>Eukaryota</taxon>
        <taxon>Metazoa</taxon>
        <taxon>Spiralia</taxon>
        <taxon>Lophotrochozoa</taxon>
        <taxon>Mollusca</taxon>
        <taxon>Bivalvia</taxon>
        <taxon>Autobranchia</taxon>
        <taxon>Pteriomorphia</taxon>
        <taxon>Mytilida</taxon>
        <taxon>Mytiloidea</taxon>
        <taxon>Mytilidae</taxon>
        <taxon>Mytilinae</taxon>
        <taxon>Mytilus</taxon>
    </lineage>
</organism>
<evidence type="ECO:0000256" key="13">
    <source>
        <dbReference type="ARBA" id="ARBA00048340"/>
    </source>
</evidence>
<comment type="similarity">
    <text evidence="7">Belongs to the short-chain dehydrogenases/reductases (SDR) family. 2,4-dienoyl-CoA reductase subfamily.</text>
</comment>
<evidence type="ECO:0000313" key="15">
    <source>
        <dbReference type="EMBL" id="CAG2189815.1"/>
    </source>
</evidence>
<keyword evidence="16" id="KW-1185">Reference proteome</keyword>
<dbReference type="GO" id="GO:0009062">
    <property type="term" value="P:fatty acid catabolic process"/>
    <property type="evidence" value="ECO:0007669"/>
    <property type="project" value="InterPro"/>
</dbReference>
<keyword evidence="5" id="KW-0443">Lipid metabolism</keyword>
<dbReference type="Proteomes" id="UP000683360">
    <property type="component" value="Unassembled WGS sequence"/>
</dbReference>
<dbReference type="InterPro" id="IPR036291">
    <property type="entry name" value="NAD(P)-bd_dom_sf"/>
</dbReference>
<evidence type="ECO:0000256" key="14">
    <source>
        <dbReference type="ARBA" id="ARBA00048631"/>
    </source>
</evidence>
<comment type="subunit">
    <text evidence="8">Monomer, dimer and oligomer.</text>
</comment>
<dbReference type="PANTHER" id="PTHR43296:SF2">
    <property type="entry name" value="PEROXISOMAL 2,4-DIENOYL-COA REDUCTASE [(3E)-ENOYL-COA-PRODUCING]"/>
    <property type="match status" value="1"/>
</dbReference>
<keyword evidence="3" id="KW-0521">NADP</keyword>
<evidence type="ECO:0000256" key="7">
    <source>
        <dbReference type="ARBA" id="ARBA00025787"/>
    </source>
</evidence>
<evidence type="ECO:0000256" key="10">
    <source>
        <dbReference type="ARBA" id="ARBA00026221"/>
    </source>
</evidence>
<comment type="catalytic activity">
    <reaction evidence="13">
        <text>a (2E,4Z)-dienoyl-CoA + NADPH + H(+) = a 4,5-saturated-(3E)-enoyl-CoA + NADP(+)</text>
        <dbReference type="Rhea" id="RHEA:61892"/>
        <dbReference type="ChEBI" id="CHEBI:15378"/>
        <dbReference type="ChEBI" id="CHEBI:57783"/>
        <dbReference type="ChEBI" id="CHEBI:58349"/>
        <dbReference type="ChEBI" id="CHEBI:85099"/>
        <dbReference type="ChEBI" id="CHEBI:85493"/>
        <dbReference type="EC" id="1.3.1.124"/>
    </reaction>
</comment>
<proteinExistence type="inferred from homology"/>
<keyword evidence="2" id="KW-0276">Fatty acid metabolism</keyword>
<protein>
    <recommendedName>
        <fullName evidence="10">Peroxisomal 2,4-dienoyl-CoA reductase [(3E)-enoyl-CoA-producing]</fullName>
        <ecNumber evidence="9">1.3.1.124</ecNumber>
    </recommendedName>
    <alternativeName>
        <fullName evidence="11">2,4-dienoyl-CoA reductase 2</fullName>
    </alternativeName>
</protein>
<evidence type="ECO:0000256" key="4">
    <source>
        <dbReference type="ARBA" id="ARBA00023002"/>
    </source>
</evidence>
<dbReference type="PANTHER" id="PTHR43296">
    <property type="entry name" value="PEROXISOMAL 2,4-DIENOYL-COA REDUCTASE"/>
    <property type="match status" value="1"/>
</dbReference>
<dbReference type="EC" id="1.3.1.124" evidence="9"/>
<keyword evidence="4 15" id="KW-0560">Oxidoreductase</keyword>
<dbReference type="GO" id="GO:0008670">
    <property type="term" value="F:2,4-dienoyl-CoA reductase (NADPH) activity"/>
    <property type="evidence" value="ECO:0007669"/>
    <property type="project" value="InterPro"/>
</dbReference>
<gene>
    <name evidence="15" type="ORF">MEDL_5164</name>
</gene>
<evidence type="ECO:0000256" key="11">
    <source>
        <dbReference type="ARBA" id="ARBA00030890"/>
    </source>
</evidence>
<name>A0A8S3Q4V4_MYTED</name>
<evidence type="ECO:0000256" key="5">
    <source>
        <dbReference type="ARBA" id="ARBA00023098"/>
    </source>
</evidence>
<evidence type="ECO:0000313" key="16">
    <source>
        <dbReference type="Proteomes" id="UP000683360"/>
    </source>
</evidence>